<organism evidence="2 3">
    <name type="scientific">Streptomyces kaempferi</name>
    <dbReference type="NCBI Taxonomy" id="333725"/>
    <lineage>
        <taxon>Bacteria</taxon>
        <taxon>Bacillati</taxon>
        <taxon>Actinomycetota</taxon>
        <taxon>Actinomycetes</taxon>
        <taxon>Kitasatosporales</taxon>
        <taxon>Streptomycetaceae</taxon>
        <taxon>Streptomyces</taxon>
    </lineage>
</organism>
<gene>
    <name evidence="2" type="ORF">ACFQ5X_17155</name>
</gene>
<keyword evidence="3" id="KW-1185">Reference proteome</keyword>
<dbReference type="EMBL" id="JBHTMM010000019">
    <property type="protein sequence ID" value="MFD1307571.1"/>
    <property type="molecule type" value="Genomic_DNA"/>
</dbReference>
<comment type="caution">
    <text evidence="2">The sequence shown here is derived from an EMBL/GenBank/DDBJ whole genome shotgun (WGS) entry which is preliminary data.</text>
</comment>
<sequence length="58" mass="6070">MRRRTLRRTAPAAIVGGPGHGGTARTADPGPATAAVYQECPAPPRRRALHAVAFRLPA</sequence>
<evidence type="ECO:0000313" key="2">
    <source>
        <dbReference type="EMBL" id="MFD1307571.1"/>
    </source>
</evidence>
<feature type="region of interest" description="Disordered" evidence="1">
    <location>
        <begin position="1"/>
        <end position="31"/>
    </location>
</feature>
<dbReference type="Proteomes" id="UP001597058">
    <property type="component" value="Unassembled WGS sequence"/>
</dbReference>
<name>A0ABW3XEW7_9ACTN</name>
<protein>
    <submittedName>
        <fullName evidence="2">Uncharacterized protein</fullName>
    </submittedName>
</protein>
<reference evidence="3" key="1">
    <citation type="journal article" date="2019" name="Int. J. Syst. Evol. Microbiol.">
        <title>The Global Catalogue of Microorganisms (GCM) 10K type strain sequencing project: providing services to taxonomists for standard genome sequencing and annotation.</title>
        <authorList>
            <consortium name="The Broad Institute Genomics Platform"/>
            <consortium name="The Broad Institute Genome Sequencing Center for Infectious Disease"/>
            <person name="Wu L."/>
            <person name="Ma J."/>
        </authorList>
    </citation>
    <scope>NUCLEOTIDE SEQUENCE [LARGE SCALE GENOMIC DNA]</scope>
    <source>
        <strain evidence="3">CGMCC 4.7020</strain>
    </source>
</reference>
<dbReference type="RefSeq" id="WP_168531526.1">
    <property type="nucleotide sequence ID" value="NZ_JBHSKH010000136.1"/>
</dbReference>
<accession>A0ABW3XEW7</accession>
<proteinExistence type="predicted"/>
<evidence type="ECO:0000313" key="3">
    <source>
        <dbReference type="Proteomes" id="UP001597058"/>
    </source>
</evidence>
<evidence type="ECO:0000256" key="1">
    <source>
        <dbReference type="SAM" id="MobiDB-lite"/>
    </source>
</evidence>